<organism evidence="2 3">
    <name type="scientific">Polyporus arcularius HHB13444</name>
    <dbReference type="NCBI Taxonomy" id="1314778"/>
    <lineage>
        <taxon>Eukaryota</taxon>
        <taxon>Fungi</taxon>
        <taxon>Dikarya</taxon>
        <taxon>Basidiomycota</taxon>
        <taxon>Agaricomycotina</taxon>
        <taxon>Agaricomycetes</taxon>
        <taxon>Polyporales</taxon>
        <taxon>Polyporaceae</taxon>
        <taxon>Polyporus</taxon>
    </lineage>
</organism>
<evidence type="ECO:0000313" key="3">
    <source>
        <dbReference type="Proteomes" id="UP000308197"/>
    </source>
</evidence>
<keyword evidence="3" id="KW-1185">Reference proteome</keyword>
<feature type="compositionally biased region" description="Polar residues" evidence="1">
    <location>
        <begin position="20"/>
        <end position="32"/>
    </location>
</feature>
<name>A0A5C3Q0W6_9APHY</name>
<protein>
    <submittedName>
        <fullName evidence="2">Uncharacterized protein</fullName>
    </submittedName>
</protein>
<dbReference type="AlphaFoldDB" id="A0A5C3Q0W6"/>
<reference evidence="2 3" key="1">
    <citation type="journal article" date="2019" name="Nat. Ecol. Evol.">
        <title>Megaphylogeny resolves global patterns of mushroom evolution.</title>
        <authorList>
            <person name="Varga T."/>
            <person name="Krizsan K."/>
            <person name="Foldi C."/>
            <person name="Dima B."/>
            <person name="Sanchez-Garcia M."/>
            <person name="Sanchez-Ramirez S."/>
            <person name="Szollosi G.J."/>
            <person name="Szarkandi J.G."/>
            <person name="Papp V."/>
            <person name="Albert L."/>
            <person name="Andreopoulos W."/>
            <person name="Angelini C."/>
            <person name="Antonin V."/>
            <person name="Barry K.W."/>
            <person name="Bougher N.L."/>
            <person name="Buchanan P."/>
            <person name="Buyck B."/>
            <person name="Bense V."/>
            <person name="Catcheside P."/>
            <person name="Chovatia M."/>
            <person name="Cooper J."/>
            <person name="Damon W."/>
            <person name="Desjardin D."/>
            <person name="Finy P."/>
            <person name="Geml J."/>
            <person name="Haridas S."/>
            <person name="Hughes K."/>
            <person name="Justo A."/>
            <person name="Karasinski D."/>
            <person name="Kautmanova I."/>
            <person name="Kiss B."/>
            <person name="Kocsube S."/>
            <person name="Kotiranta H."/>
            <person name="LaButti K.M."/>
            <person name="Lechner B.E."/>
            <person name="Liimatainen K."/>
            <person name="Lipzen A."/>
            <person name="Lukacs Z."/>
            <person name="Mihaltcheva S."/>
            <person name="Morgado L.N."/>
            <person name="Niskanen T."/>
            <person name="Noordeloos M.E."/>
            <person name="Ohm R.A."/>
            <person name="Ortiz-Santana B."/>
            <person name="Ovrebo C."/>
            <person name="Racz N."/>
            <person name="Riley R."/>
            <person name="Savchenko A."/>
            <person name="Shiryaev A."/>
            <person name="Soop K."/>
            <person name="Spirin V."/>
            <person name="Szebenyi C."/>
            <person name="Tomsovsky M."/>
            <person name="Tulloss R.E."/>
            <person name="Uehling J."/>
            <person name="Grigoriev I.V."/>
            <person name="Vagvolgyi C."/>
            <person name="Papp T."/>
            <person name="Martin F.M."/>
            <person name="Miettinen O."/>
            <person name="Hibbett D.S."/>
            <person name="Nagy L.G."/>
        </authorList>
    </citation>
    <scope>NUCLEOTIDE SEQUENCE [LARGE SCALE GENOMIC DNA]</scope>
    <source>
        <strain evidence="2 3">HHB13444</strain>
    </source>
</reference>
<dbReference type="EMBL" id="ML210974">
    <property type="protein sequence ID" value="TFK94000.1"/>
    <property type="molecule type" value="Genomic_DNA"/>
</dbReference>
<evidence type="ECO:0000313" key="2">
    <source>
        <dbReference type="EMBL" id="TFK94000.1"/>
    </source>
</evidence>
<accession>A0A5C3Q0W6</accession>
<evidence type="ECO:0000256" key="1">
    <source>
        <dbReference type="SAM" id="MobiDB-lite"/>
    </source>
</evidence>
<dbReference type="Proteomes" id="UP000308197">
    <property type="component" value="Unassembled WGS sequence"/>
</dbReference>
<gene>
    <name evidence="2" type="ORF">K466DRAFT_658138</name>
</gene>
<feature type="region of interest" description="Disordered" evidence="1">
    <location>
        <begin position="1"/>
        <end position="79"/>
    </location>
</feature>
<dbReference type="InParanoid" id="A0A5C3Q0W6"/>
<sequence length="116" mass="12392">MHTLAVAPHAPRDADYDCASSGTPAATTSPFQPQRAIATTAYVHRHSRLGSPSHPRAASGPREVPSPEPQLPSQEGDYFARGLPFPPCLSKLQRRAQATAGSGRAYCSRPRSCLRA</sequence>
<proteinExistence type="predicted"/>